<organism evidence="6 7">
    <name type="scientific">Collybia nuda</name>
    <dbReference type="NCBI Taxonomy" id="64659"/>
    <lineage>
        <taxon>Eukaryota</taxon>
        <taxon>Fungi</taxon>
        <taxon>Dikarya</taxon>
        <taxon>Basidiomycota</taxon>
        <taxon>Agaricomycotina</taxon>
        <taxon>Agaricomycetes</taxon>
        <taxon>Agaricomycetidae</taxon>
        <taxon>Agaricales</taxon>
        <taxon>Tricholomatineae</taxon>
        <taxon>Clitocybaceae</taxon>
        <taxon>Collybia</taxon>
    </lineage>
</organism>
<dbReference type="GO" id="GO:0008270">
    <property type="term" value="F:zinc ion binding"/>
    <property type="evidence" value="ECO:0007669"/>
    <property type="project" value="UniProtKB-KW"/>
</dbReference>
<feature type="compositionally biased region" description="Pro residues" evidence="4">
    <location>
        <begin position="298"/>
        <end position="313"/>
    </location>
</feature>
<feature type="region of interest" description="Disordered" evidence="4">
    <location>
        <begin position="296"/>
        <end position="317"/>
    </location>
</feature>
<proteinExistence type="predicted"/>
<feature type="compositionally biased region" description="Polar residues" evidence="4">
    <location>
        <begin position="91"/>
        <end position="109"/>
    </location>
</feature>
<dbReference type="InterPro" id="IPR001965">
    <property type="entry name" value="Znf_PHD"/>
</dbReference>
<dbReference type="SUPFAM" id="SSF57903">
    <property type="entry name" value="FYVE/PHD zinc finger"/>
    <property type="match status" value="1"/>
</dbReference>
<feature type="compositionally biased region" description="Polar residues" evidence="4">
    <location>
        <begin position="253"/>
        <end position="271"/>
    </location>
</feature>
<sequence length="416" mass="45703">MGPLAKTPCVKCLDNSSTPSAFLLTCRNCSTTWHHRCHTPPVSDSELVARIRAYNSGDFENGIAGWTCRRCMKGKDKAVLPSQSSAVLSISEDSFSEQPSKTLQGQTHAKSMRAKSTRSKTLQATKPHDPQATYNGGLQTSGSRGSRNQAEPVHANRTKPSVTEVVDLTISSDEETAQPPNKEAERSHHTRFQSKPLGHTTLSTQFVSPVHNPSRARSPPPPSLQLGSSGPQKTSPLPLTLNPPIVQTPPSPSIQYESPTSQNPSTPPIQHQIYTSQLGPLIPTLQINPATQILEIPPASPITPDPPTSPAQQPPVQTKPELVNNIRPKSEPDLEPVPTITPWQAYNLAPSWIQRNKGAENPWEDFHAKRMASARVYISRRKLVARRLDARVKPDHETLFSFSSTTWLRARDEKDS</sequence>
<dbReference type="InterPro" id="IPR019786">
    <property type="entry name" value="Zinc_finger_PHD-type_CS"/>
</dbReference>
<reference evidence="6" key="1">
    <citation type="submission" date="2020-11" db="EMBL/GenBank/DDBJ databases">
        <authorList>
            <consortium name="DOE Joint Genome Institute"/>
            <person name="Ahrendt S."/>
            <person name="Riley R."/>
            <person name="Andreopoulos W."/>
            <person name="Labutti K."/>
            <person name="Pangilinan J."/>
            <person name="Ruiz-Duenas F.J."/>
            <person name="Barrasa J.M."/>
            <person name="Sanchez-Garcia M."/>
            <person name="Camarero S."/>
            <person name="Miyauchi S."/>
            <person name="Serrano A."/>
            <person name="Linde D."/>
            <person name="Babiker R."/>
            <person name="Drula E."/>
            <person name="Ayuso-Fernandez I."/>
            <person name="Pacheco R."/>
            <person name="Padilla G."/>
            <person name="Ferreira P."/>
            <person name="Barriuso J."/>
            <person name="Kellner H."/>
            <person name="Castanera R."/>
            <person name="Alfaro M."/>
            <person name="Ramirez L."/>
            <person name="Pisabarro A.G."/>
            <person name="Kuo A."/>
            <person name="Tritt A."/>
            <person name="Lipzen A."/>
            <person name="He G."/>
            <person name="Yan M."/>
            <person name="Ng V."/>
            <person name="Cullen D."/>
            <person name="Martin F."/>
            <person name="Rosso M.-N."/>
            <person name="Henrissat B."/>
            <person name="Hibbett D."/>
            <person name="Martinez A.T."/>
            <person name="Grigoriev I.V."/>
        </authorList>
    </citation>
    <scope>NUCLEOTIDE SEQUENCE</scope>
    <source>
        <strain evidence="6">CBS 247.69</strain>
    </source>
</reference>
<evidence type="ECO:0000256" key="4">
    <source>
        <dbReference type="SAM" id="MobiDB-lite"/>
    </source>
</evidence>
<dbReference type="AlphaFoldDB" id="A0A9P5XXM5"/>
<dbReference type="OrthoDB" id="10033786at2759"/>
<dbReference type="InterPro" id="IPR011011">
    <property type="entry name" value="Znf_FYVE_PHD"/>
</dbReference>
<accession>A0A9P5XXM5</accession>
<comment type="caution">
    <text evidence="6">The sequence shown here is derived from an EMBL/GenBank/DDBJ whole genome shotgun (WGS) entry which is preliminary data.</text>
</comment>
<dbReference type="PROSITE" id="PS01359">
    <property type="entry name" value="ZF_PHD_1"/>
    <property type="match status" value="1"/>
</dbReference>
<dbReference type="SMART" id="SM00249">
    <property type="entry name" value="PHD"/>
    <property type="match status" value="1"/>
</dbReference>
<dbReference type="Gene3D" id="3.30.40.10">
    <property type="entry name" value="Zinc/RING finger domain, C3HC4 (zinc finger)"/>
    <property type="match status" value="1"/>
</dbReference>
<dbReference type="Proteomes" id="UP000807353">
    <property type="component" value="Unassembled WGS sequence"/>
</dbReference>
<feature type="compositionally biased region" description="Polar residues" evidence="4">
    <location>
        <begin position="132"/>
        <end position="149"/>
    </location>
</feature>
<protein>
    <recommendedName>
        <fullName evidence="5">Zinc finger PHD-type domain-containing protein</fullName>
    </recommendedName>
</protein>
<keyword evidence="7" id="KW-1185">Reference proteome</keyword>
<keyword evidence="1" id="KW-0479">Metal-binding</keyword>
<feature type="domain" description="Zinc finger PHD-type" evidence="5">
    <location>
        <begin position="8"/>
        <end position="72"/>
    </location>
</feature>
<evidence type="ECO:0000256" key="3">
    <source>
        <dbReference type="ARBA" id="ARBA00022833"/>
    </source>
</evidence>
<evidence type="ECO:0000256" key="1">
    <source>
        <dbReference type="ARBA" id="ARBA00022723"/>
    </source>
</evidence>
<feature type="region of interest" description="Disordered" evidence="4">
    <location>
        <begin position="91"/>
        <end position="271"/>
    </location>
</feature>
<keyword evidence="2" id="KW-0863">Zinc-finger</keyword>
<evidence type="ECO:0000313" key="7">
    <source>
        <dbReference type="Proteomes" id="UP000807353"/>
    </source>
</evidence>
<dbReference type="InterPro" id="IPR013083">
    <property type="entry name" value="Znf_RING/FYVE/PHD"/>
</dbReference>
<evidence type="ECO:0000256" key="2">
    <source>
        <dbReference type="ARBA" id="ARBA00022771"/>
    </source>
</evidence>
<evidence type="ECO:0000313" key="6">
    <source>
        <dbReference type="EMBL" id="KAF9457550.1"/>
    </source>
</evidence>
<evidence type="ECO:0000259" key="5">
    <source>
        <dbReference type="SMART" id="SM00249"/>
    </source>
</evidence>
<gene>
    <name evidence="6" type="ORF">BDZ94DRAFT_1272901</name>
</gene>
<keyword evidence="3" id="KW-0862">Zinc</keyword>
<name>A0A9P5XXM5_9AGAR</name>
<dbReference type="EMBL" id="MU150367">
    <property type="protein sequence ID" value="KAF9457550.1"/>
    <property type="molecule type" value="Genomic_DNA"/>
</dbReference>